<keyword evidence="3" id="KW-1185">Reference proteome</keyword>
<dbReference type="InterPro" id="IPR036291">
    <property type="entry name" value="NAD(P)-bd_dom_sf"/>
</dbReference>
<proteinExistence type="predicted"/>
<dbReference type="RefSeq" id="WP_188452472.1">
    <property type="nucleotide sequence ID" value="NZ_BMFS01000009.1"/>
</dbReference>
<protein>
    <submittedName>
        <fullName evidence="2">Oxidoreductase</fullName>
    </submittedName>
</protein>
<dbReference type="EMBL" id="BMFS01000009">
    <property type="protein sequence ID" value="GGH03871.1"/>
    <property type="molecule type" value="Genomic_DNA"/>
</dbReference>
<evidence type="ECO:0000313" key="2">
    <source>
        <dbReference type="EMBL" id="GGH03871.1"/>
    </source>
</evidence>
<accession>A0ABQ1XUX1</accession>
<dbReference type="SMART" id="SM00822">
    <property type="entry name" value="PKS_KR"/>
    <property type="match status" value="1"/>
</dbReference>
<organism evidence="2 3">
    <name type="scientific">Glycocaulis albus</name>
    <dbReference type="NCBI Taxonomy" id="1382801"/>
    <lineage>
        <taxon>Bacteria</taxon>
        <taxon>Pseudomonadati</taxon>
        <taxon>Pseudomonadota</taxon>
        <taxon>Alphaproteobacteria</taxon>
        <taxon>Maricaulales</taxon>
        <taxon>Maricaulaceae</taxon>
        <taxon>Glycocaulis</taxon>
    </lineage>
</organism>
<dbReference type="InterPro" id="IPR057326">
    <property type="entry name" value="KR_dom"/>
</dbReference>
<reference evidence="3" key="1">
    <citation type="journal article" date="2019" name="Int. J. Syst. Evol. Microbiol.">
        <title>The Global Catalogue of Microorganisms (GCM) 10K type strain sequencing project: providing services to taxonomists for standard genome sequencing and annotation.</title>
        <authorList>
            <consortium name="The Broad Institute Genomics Platform"/>
            <consortium name="The Broad Institute Genome Sequencing Center for Infectious Disease"/>
            <person name="Wu L."/>
            <person name="Ma J."/>
        </authorList>
    </citation>
    <scope>NUCLEOTIDE SEQUENCE [LARGE SCALE GENOMIC DNA]</scope>
    <source>
        <strain evidence="3">CGMCC 1.12766</strain>
    </source>
</reference>
<dbReference type="Proteomes" id="UP000648722">
    <property type="component" value="Unassembled WGS sequence"/>
</dbReference>
<dbReference type="Pfam" id="PF00106">
    <property type="entry name" value="adh_short"/>
    <property type="match status" value="1"/>
</dbReference>
<name>A0ABQ1XUX1_9PROT</name>
<dbReference type="PANTHER" id="PTHR45458">
    <property type="entry name" value="SHORT-CHAIN DEHYDROGENASE/REDUCTASE SDR"/>
    <property type="match status" value="1"/>
</dbReference>
<dbReference type="PRINTS" id="PR00081">
    <property type="entry name" value="GDHRDH"/>
</dbReference>
<sequence>MPCVLITGASRGVGLALATVFAEQGWDVVATCREGPQNASLTALSEDFPGRIRVETLDVSDPASLARLASSLDDLPIDLLVNNAGITHRDTQLGSLDYAAWQRVMDVNLLAPVRVTEALLENVLASDHKKIAAISSSLGSIARTAGGNYFYRTSKAALNMAMRSLAHDLKDRGVIVALLSPGYVDTDFTRSVGGQKVSARESAQGLFAAMTAMTMADCGRFFRYTGEDLDW</sequence>
<feature type="domain" description="Ketoreductase" evidence="1">
    <location>
        <begin position="2"/>
        <end position="187"/>
    </location>
</feature>
<dbReference type="Gene3D" id="3.40.50.720">
    <property type="entry name" value="NAD(P)-binding Rossmann-like Domain"/>
    <property type="match status" value="1"/>
</dbReference>
<dbReference type="PANTHER" id="PTHR45458:SF1">
    <property type="entry name" value="SHORT CHAIN DEHYDROGENASE"/>
    <property type="match status" value="1"/>
</dbReference>
<dbReference type="SUPFAM" id="SSF51735">
    <property type="entry name" value="NAD(P)-binding Rossmann-fold domains"/>
    <property type="match status" value="1"/>
</dbReference>
<dbReference type="InterPro" id="IPR002347">
    <property type="entry name" value="SDR_fam"/>
</dbReference>
<gene>
    <name evidence="2" type="ORF">GCM10007420_20300</name>
</gene>
<evidence type="ECO:0000259" key="1">
    <source>
        <dbReference type="SMART" id="SM00822"/>
    </source>
</evidence>
<comment type="caution">
    <text evidence="2">The sequence shown here is derived from an EMBL/GenBank/DDBJ whole genome shotgun (WGS) entry which is preliminary data.</text>
</comment>
<dbReference type="CDD" id="cd05325">
    <property type="entry name" value="carb_red_sniffer_like_SDR_c"/>
    <property type="match status" value="1"/>
</dbReference>
<evidence type="ECO:0000313" key="3">
    <source>
        <dbReference type="Proteomes" id="UP000648722"/>
    </source>
</evidence>
<dbReference type="InterPro" id="IPR052184">
    <property type="entry name" value="SDR_enzymes"/>
</dbReference>